<gene>
    <name evidence="1" type="ORF">KSF_090520</name>
</gene>
<sequence length="99" mass="11132">MKVAISHTKVKLDKRAEIDAAGKRVLEALERERPQGVLYAVCPLPDGENFVTLLITDDGVDNPFLAMPEYRAFIENFKSWVAEPPTAEQLTSASFYRSF</sequence>
<evidence type="ECO:0008006" key="3">
    <source>
        <dbReference type="Google" id="ProtNLM"/>
    </source>
</evidence>
<evidence type="ECO:0000313" key="2">
    <source>
        <dbReference type="Proteomes" id="UP000597444"/>
    </source>
</evidence>
<reference evidence="1" key="1">
    <citation type="submission" date="2020-10" db="EMBL/GenBank/DDBJ databases">
        <title>Taxonomic study of unclassified bacteria belonging to the class Ktedonobacteria.</title>
        <authorList>
            <person name="Yabe S."/>
            <person name="Wang C.M."/>
            <person name="Zheng Y."/>
            <person name="Sakai Y."/>
            <person name="Cavaletti L."/>
            <person name="Monciardini P."/>
            <person name="Donadio S."/>
        </authorList>
    </citation>
    <scope>NUCLEOTIDE SEQUENCE</scope>
    <source>
        <strain evidence="1">ID150040</strain>
    </source>
</reference>
<accession>A0A8J3IW93</accession>
<protein>
    <recommendedName>
        <fullName evidence="3">Antibiotic biosynthesis monooxygenase</fullName>
    </recommendedName>
</protein>
<dbReference type="Proteomes" id="UP000597444">
    <property type="component" value="Unassembled WGS sequence"/>
</dbReference>
<evidence type="ECO:0000313" key="1">
    <source>
        <dbReference type="EMBL" id="GHO99004.1"/>
    </source>
</evidence>
<proteinExistence type="predicted"/>
<organism evidence="1 2">
    <name type="scientific">Reticulibacter mediterranei</name>
    <dbReference type="NCBI Taxonomy" id="2778369"/>
    <lineage>
        <taxon>Bacteria</taxon>
        <taxon>Bacillati</taxon>
        <taxon>Chloroflexota</taxon>
        <taxon>Ktedonobacteria</taxon>
        <taxon>Ktedonobacterales</taxon>
        <taxon>Reticulibacteraceae</taxon>
        <taxon>Reticulibacter</taxon>
    </lineage>
</organism>
<comment type="caution">
    <text evidence="1">The sequence shown here is derived from an EMBL/GenBank/DDBJ whole genome shotgun (WGS) entry which is preliminary data.</text>
</comment>
<dbReference type="EMBL" id="BNJK01000002">
    <property type="protein sequence ID" value="GHO99004.1"/>
    <property type="molecule type" value="Genomic_DNA"/>
</dbReference>
<name>A0A8J3IW93_9CHLR</name>
<dbReference type="AlphaFoldDB" id="A0A8J3IW93"/>
<keyword evidence="2" id="KW-1185">Reference proteome</keyword>
<dbReference type="RefSeq" id="WP_220209670.1">
    <property type="nucleotide sequence ID" value="NZ_BNJK01000002.1"/>
</dbReference>